<dbReference type="EMBL" id="VSWD01000013">
    <property type="protein sequence ID" value="KAK3083939.1"/>
    <property type="molecule type" value="Genomic_DNA"/>
</dbReference>
<evidence type="ECO:0000259" key="1">
    <source>
        <dbReference type="Pfam" id="PF09588"/>
    </source>
</evidence>
<dbReference type="Proteomes" id="UP001186944">
    <property type="component" value="Unassembled WGS sequence"/>
</dbReference>
<dbReference type="InterPro" id="IPR011335">
    <property type="entry name" value="Restrct_endonuc-II-like"/>
</dbReference>
<evidence type="ECO:0000313" key="2">
    <source>
        <dbReference type="EMBL" id="KAK3083939.1"/>
    </source>
</evidence>
<dbReference type="AlphaFoldDB" id="A0AA88XEQ0"/>
<comment type="caution">
    <text evidence="2">The sequence shown here is derived from an EMBL/GenBank/DDBJ whole genome shotgun (WGS) entry which is preliminary data.</text>
</comment>
<keyword evidence="3" id="KW-1185">Reference proteome</keyword>
<dbReference type="PANTHER" id="PTHR47526:SF3">
    <property type="entry name" value="PHD-TYPE DOMAIN-CONTAINING PROTEIN"/>
    <property type="match status" value="1"/>
</dbReference>
<dbReference type="InterPro" id="IPR019080">
    <property type="entry name" value="YqaJ_viral_recombinase"/>
</dbReference>
<dbReference type="GO" id="GO:0006281">
    <property type="term" value="P:DNA repair"/>
    <property type="evidence" value="ECO:0007669"/>
    <property type="project" value="UniProtKB-ARBA"/>
</dbReference>
<proteinExistence type="predicted"/>
<dbReference type="PANTHER" id="PTHR47526">
    <property type="entry name" value="ATP-DEPENDENT DNA HELICASE"/>
    <property type="match status" value="1"/>
</dbReference>
<dbReference type="Pfam" id="PF09588">
    <property type="entry name" value="YqaJ"/>
    <property type="match status" value="1"/>
</dbReference>
<feature type="domain" description="YqaJ viral recombinase" evidence="1">
    <location>
        <begin position="341"/>
        <end position="492"/>
    </location>
</feature>
<protein>
    <recommendedName>
        <fullName evidence="1">YqaJ viral recombinase domain-containing protein</fullName>
    </recommendedName>
</protein>
<dbReference type="Gene3D" id="3.90.320.10">
    <property type="match status" value="1"/>
</dbReference>
<dbReference type="SUPFAM" id="SSF52980">
    <property type="entry name" value="Restriction endonuclease-like"/>
    <property type="match status" value="1"/>
</dbReference>
<organism evidence="2 3">
    <name type="scientific">Pinctada imbricata</name>
    <name type="common">Atlantic pearl-oyster</name>
    <name type="synonym">Pinctada martensii</name>
    <dbReference type="NCBI Taxonomy" id="66713"/>
    <lineage>
        <taxon>Eukaryota</taxon>
        <taxon>Metazoa</taxon>
        <taxon>Spiralia</taxon>
        <taxon>Lophotrochozoa</taxon>
        <taxon>Mollusca</taxon>
        <taxon>Bivalvia</taxon>
        <taxon>Autobranchia</taxon>
        <taxon>Pteriomorphia</taxon>
        <taxon>Pterioida</taxon>
        <taxon>Pterioidea</taxon>
        <taxon>Pteriidae</taxon>
        <taxon>Pinctada</taxon>
    </lineage>
</organism>
<name>A0AA88XEQ0_PINIB</name>
<sequence>MAESEFSLLKLPDLQTFLAKRGITTNNIRKDKLVELCEAVNHLNLPLDPDFTTQCPSIDLKEKLRHLPLPDPFVEEGFTDDFSDIPNNFTLLDIFNYLLYRTSDYDKKKLKAYKSCEDYRLFVDGHVESLLFNSCGDSELCVFRAKVKPTQRDKTYLNTKFYHLMDGACRHVSAALYELDNFEVKSVTDGENKWMKRPRSHDCPVPIKSLRIVKARYSSLNEDKENNLEVYDPRFVDDRNSMDISDFTKQLQQLHPDTQAMDILDADIKPSETERNETPQSLPYSIKEQVKEFLVQEKPASSSIHVVQNVDSFREHLGQFSQDIVNTIEKDTRGQFQNSTWKTMRYGMLTASNFHKICNAVDRRHCPPSLLNSILSKYETDLEVPSLQWGRKKEPVARDLYTRASRINHKKAMVEEKGLYVMNDCPFIGCSVDGIFSCKCHGMKILEIKCPYSTRNLHPKEVAIQKGCCIDGNKSVVTENCDYYHQLQGQMGLYGIPSCDLVIYTQKGIHVSHLEFNKIFFNEMMKKLQLFLISIYFNVY</sequence>
<gene>
    <name evidence="2" type="ORF">FSP39_005662</name>
</gene>
<dbReference type="CDD" id="cd22343">
    <property type="entry name" value="PDDEXK_lambda_exonuclease-like"/>
    <property type="match status" value="1"/>
</dbReference>
<accession>A0AA88XEQ0</accession>
<reference evidence="2" key="1">
    <citation type="submission" date="2019-08" db="EMBL/GenBank/DDBJ databases">
        <title>The improved chromosome-level genome for the pearl oyster Pinctada fucata martensii using PacBio sequencing and Hi-C.</title>
        <authorList>
            <person name="Zheng Z."/>
        </authorList>
    </citation>
    <scope>NUCLEOTIDE SEQUENCE</scope>
    <source>
        <strain evidence="2">ZZ-2019</strain>
        <tissue evidence="2">Adductor muscle</tissue>
    </source>
</reference>
<evidence type="ECO:0000313" key="3">
    <source>
        <dbReference type="Proteomes" id="UP001186944"/>
    </source>
</evidence>
<dbReference type="InterPro" id="IPR011604">
    <property type="entry name" value="PDDEXK-like_dom_sf"/>
</dbReference>